<name>A0ABN9SQP9_9DINO</name>
<evidence type="ECO:0000256" key="2">
    <source>
        <dbReference type="SAM" id="SignalP"/>
    </source>
</evidence>
<gene>
    <name evidence="3" type="ORF">PCOR1329_LOCUS31715</name>
</gene>
<dbReference type="EMBL" id="CAUYUJ010012581">
    <property type="protein sequence ID" value="CAK0834245.1"/>
    <property type="molecule type" value="Genomic_DNA"/>
</dbReference>
<feature type="signal peptide" evidence="2">
    <location>
        <begin position="1"/>
        <end position="29"/>
    </location>
</feature>
<dbReference type="Gene3D" id="2.40.128.20">
    <property type="match status" value="1"/>
</dbReference>
<proteinExistence type="predicted"/>
<feature type="region of interest" description="Disordered" evidence="1">
    <location>
        <begin position="207"/>
        <end position="252"/>
    </location>
</feature>
<dbReference type="InterPro" id="IPR012674">
    <property type="entry name" value="Calycin"/>
</dbReference>
<accession>A0ABN9SQP9</accession>
<keyword evidence="4" id="KW-1185">Reference proteome</keyword>
<feature type="chain" id="PRO_5045907864" evidence="2">
    <location>
        <begin position="30"/>
        <end position="467"/>
    </location>
</feature>
<evidence type="ECO:0000256" key="1">
    <source>
        <dbReference type="SAM" id="MobiDB-lite"/>
    </source>
</evidence>
<evidence type="ECO:0000313" key="4">
    <source>
        <dbReference type="Proteomes" id="UP001189429"/>
    </source>
</evidence>
<evidence type="ECO:0000313" key="3">
    <source>
        <dbReference type="EMBL" id="CAK0834245.1"/>
    </source>
</evidence>
<feature type="compositionally biased region" description="Low complexity" evidence="1">
    <location>
        <begin position="211"/>
        <end position="221"/>
    </location>
</feature>
<keyword evidence="2" id="KW-0732">Signal</keyword>
<protein>
    <submittedName>
        <fullName evidence="3">Uncharacterized protein</fullName>
    </submittedName>
</protein>
<reference evidence="3" key="1">
    <citation type="submission" date="2023-10" db="EMBL/GenBank/DDBJ databases">
        <authorList>
            <person name="Chen Y."/>
            <person name="Shah S."/>
            <person name="Dougan E. K."/>
            <person name="Thang M."/>
            <person name="Chan C."/>
        </authorList>
    </citation>
    <scope>NUCLEOTIDE SEQUENCE [LARGE SCALE GENOMIC DNA]</scope>
</reference>
<feature type="compositionally biased region" description="Low complexity" evidence="1">
    <location>
        <begin position="234"/>
        <end position="249"/>
    </location>
</feature>
<comment type="caution">
    <text evidence="3">The sequence shown here is derived from an EMBL/GenBank/DDBJ whole genome shotgun (WGS) entry which is preliminary data.</text>
</comment>
<feature type="non-terminal residue" evidence="3">
    <location>
        <position position="1"/>
    </location>
</feature>
<feature type="region of interest" description="Disordered" evidence="1">
    <location>
        <begin position="385"/>
        <end position="404"/>
    </location>
</feature>
<organism evidence="3 4">
    <name type="scientific">Prorocentrum cordatum</name>
    <dbReference type="NCBI Taxonomy" id="2364126"/>
    <lineage>
        <taxon>Eukaryota</taxon>
        <taxon>Sar</taxon>
        <taxon>Alveolata</taxon>
        <taxon>Dinophyceae</taxon>
        <taxon>Prorocentrales</taxon>
        <taxon>Prorocentraceae</taxon>
        <taxon>Prorocentrum</taxon>
    </lineage>
</organism>
<sequence>CICGLILTSPSHRAAHLFWLILQRAPCRAHQCVPPVVTASMAVVSSCMQKEMELTRLMPEAPCARPPPLGGPSAPAVAAARKRAYRPSQASQEQLQQPVCIMTPAADCQHRLAVQTVTVPVPQVHQTPTHRMQAAPLAPAGAAAVAPVAAPRVVVARAPVQVPAPAAAPKGAAAGQPAVAPAVVMRAPVHAAAAPVPHLSPPAPLAPPALTPLAGPTFAAPQKAQELPASSPRASESGSTAATSSAGDEAPVDLSGSWVLNRVEGDFEALMVDAGVSWTVRKLAQGAGYGAGIVRHEIKQDGDQLEIIFKTRPGKTDRMTVRIDGCVQGTTNEDGTPVEVRPRWEGLGLCMSGSQPSGSPMQPTRRYLVGQESSCASARPRRVPWWQRGSSPAPESTRAGSELAWRRGRPSDRLRCLWRRKVRQGEPAAQRQCIIIWKKEQRHIIMIRNSMNAMSCFSLIASLFRRL</sequence>
<dbReference type="Proteomes" id="UP001189429">
    <property type="component" value="Unassembled WGS sequence"/>
</dbReference>